<reference evidence="2" key="1">
    <citation type="submission" date="2023-03" db="EMBL/GenBank/DDBJ databases">
        <title>Mating type loci evolution in Malassezia.</title>
        <authorList>
            <person name="Coelho M.A."/>
        </authorList>
    </citation>
    <scope>NUCLEOTIDE SEQUENCE</scope>
    <source>
        <strain evidence="2">CBS 11721</strain>
    </source>
</reference>
<keyword evidence="3" id="KW-1185">Reference proteome</keyword>
<evidence type="ECO:0000313" key="2">
    <source>
        <dbReference type="EMBL" id="WFD36774.1"/>
    </source>
</evidence>
<name>A0AAF0EX48_9BASI</name>
<gene>
    <name evidence="2" type="ORF">MCUN1_003661</name>
</gene>
<evidence type="ECO:0000256" key="1">
    <source>
        <dbReference type="SAM" id="MobiDB-lite"/>
    </source>
</evidence>
<sequence length="317" mass="34631">MPSILVNPRQRQSAPQVHQPPRSYVSQASSSRNVGQRRLRRSENIRPSPRDYTLVANPVATKFAEPDCPLSLRESAPDHASPQYSAPCFDRESAICGQFNMSLADARQFLRTRSQNSDFASAVGRMSLNSTPLSPIEKLIATASSELDSWINQTVHFGTSVAQRVLVSDGENGLVEIRRSPTALVWATGNAYSRLAIHCVARTRECPSYSRTITSDTGPPQRHTWILHPNPLMRGSRRRTAVRPTHRRGDSSGTISSTASSAVVLDTRLPIAAGLLEADGFGIHTPPDTEVELSDVATEFETDSLSGRSELDTQSVA</sequence>
<feature type="compositionally biased region" description="Basic residues" evidence="1">
    <location>
        <begin position="235"/>
        <end position="246"/>
    </location>
</feature>
<proteinExistence type="predicted"/>
<feature type="region of interest" description="Disordered" evidence="1">
    <location>
        <begin position="235"/>
        <end position="258"/>
    </location>
</feature>
<feature type="compositionally biased region" description="Polar residues" evidence="1">
    <location>
        <begin position="24"/>
        <end position="34"/>
    </location>
</feature>
<dbReference type="Proteomes" id="UP001219933">
    <property type="component" value="Chromosome 5"/>
</dbReference>
<protein>
    <submittedName>
        <fullName evidence="2">Uncharacterized protein</fullName>
    </submittedName>
</protein>
<dbReference type="AlphaFoldDB" id="A0AAF0EX48"/>
<dbReference type="EMBL" id="CP119881">
    <property type="protein sequence ID" value="WFD36774.1"/>
    <property type="molecule type" value="Genomic_DNA"/>
</dbReference>
<accession>A0AAF0EX48</accession>
<evidence type="ECO:0000313" key="3">
    <source>
        <dbReference type="Proteomes" id="UP001219933"/>
    </source>
</evidence>
<organism evidence="2 3">
    <name type="scientific">Malassezia cuniculi</name>
    <dbReference type="NCBI Taxonomy" id="948313"/>
    <lineage>
        <taxon>Eukaryota</taxon>
        <taxon>Fungi</taxon>
        <taxon>Dikarya</taxon>
        <taxon>Basidiomycota</taxon>
        <taxon>Ustilaginomycotina</taxon>
        <taxon>Malasseziomycetes</taxon>
        <taxon>Malasseziales</taxon>
        <taxon>Malasseziaceae</taxon>
        <taxon>Malassezia</taxon>
    </lineage>
</organism>
<feature type="region of interest" description="Disordered" evidence="1">
    <location>
        <begin position="1"/>
        <end position="50"/>
    </location>
</feature>